<keyword evidence="4" id="KW-0804">Transcription</keyword>
<reference evidence="8 9" key="1">
    <citation type="submission" date="2024-05" db="EMBL/GenBank/DDBJ databases">
        <title>Haplotype-resolved chromosome-level genome assembly of Huyou (Citrus changshanensis).</title>
        <authorList>
            <person name="Miao C."/>
            <person name="Chen W."/>
            <person name="Wu Y."/>
            <person name="Wang L."/>
            <person name="Zhao S."/>
            <person name="Grierson D."/>
            <person name="Xu C."/>
            <person name="Chen K."/>
        </authorList>
    </citation>
    <scope>NUCLEOTIDE SEQUENCE [LARGE SCALE GENOMIC DNA]</scope>
    <source>
        <strain evidence="8">01-14</strain>
        <tissue evidence="8">Leaf</tissue>
    </source>
</reference>
<dbReference type="EMBL" id="JBCGBO010000024">
    <property type="protein sequence ID" value="KAK9181216.1"/>
    <property type="molecule type" value="Genomic_DNA"/>
</dbReference>
<keyword evidence="5" id="KW-0539">Nucleus</keyword>
<dbReference type="Proteomes" id="UP001428341">
    <property type="component" value="Unassembled WGS sequence"/>
</dbReference>
<evidence type="ECO:0000313" key="7">
    <source>
        <dbReference type="EMBL" id="KAK9181216.1"/>
    </source>
</evidence>
<dbReference type="GO" id="GO:0000978">
    <property type="term" value="F:RNA polymerase II cis-regulatory region sequence-specific DNA binding"/>
    <property type="evidence" value="ECO:0007669"/>
    <property type="project" value="TreeGrafter"/>
</dbReference>
<dbReference type="PANTHER" id="PTHR11945:SF725">
    <property type="entry name" value="AGAMOUS-LIKE 58-RELATED"/>
    <property type="match status" value="1"/>
</dbReference>
<dbReference type="AlphaFoldDB" id="A0AAP0QAL8"/>
<dbReference type="InterPro" id="IPR036879">
    <property type="entry name" value="TF_MADSbox_sf"/>
</dbReference>
<evidence type="ECO:0000313" key="9">
    <source>
        <dbReference type="Proteomes" id="UP001428341"/>
    </source>
</evidence>
<keyword evidence="9" id="KW-1185">Reference proteome</keyword>
<sequence length="126" mass="14139">MITFSKRRSGIHKKASELVTLTGAEIGIVVFSPSGKPFSFGHPSLEAVANQEHPNDNTHLLVELTARKGKETQPHWWETPVDELKHQEPLQMDAAVDLHKTFLAKLYEQPAVTSSSMAPPMYFHHK</sequence>
<dbReference type="PROSITE" id="PS50066">
    <property type="entry name" value="MADS_BOX_2"/>
    <property type="match status" value="1"/>
</dbReference>
<evidence type="ECO:0000256" key="5">
    <source>
        <dbReference type="ARBA" id="ARBA00023242"/>
    </source>
</evidence>
<dbReference type="InterPro" id="IPR002100">
    <property type="entry name" value="TF_MADSbox"/>
</dbReference>
<evidence type="ECO:0000256" key="1">
    <source>
        <dbReference type="ARBA" id="ARBA00004123"/>
    </source>
</evidence>
<evidence type="ECO:0000256" key="3">
    <source>
        <dbReference type="ARBA" id="ARBA00023125"/>
    </source>
</evidence>
<evidence type="ECO:0000259" key="6">
    <source>
        <dbReference type="PROSITE" id="PS50066"/>
    </source>
</evidence>
<protein>
    <recommendedName>
        <fullName evidence="6">MADS-box domain-containing protein</fullName>
    </recommendedName>
</protein>
<dbReference type="PANTHER" id="PTHR11945">
    <property type="entry name" value="MADS BOX PROTEIN"/>
    <property type="match status" value="1"/>
</dbReference>
<dbReference type="FunFam" id="3.40.1810.10:FF:000006">
    <property type="entry name" value="Agamous-like MADS-box protein AGL62"/>
    <property type="match status" value="1"/>
</dbReference>
<evidence type="ECO:0000256" key="4">
    <source>
        <dbReference type="ARBA" id="ARBA00023163"/>
    </source>
</evidence>
<dbReference type="Gene3D" id="3.40.1810.10">
    <property type="entry name" value="Transcription factor, MADS-box"/>
    <property type="match status" value="1"/>
</dbReference>
<comment type="caution">
    <text evidence="8">The sequence shown here is derived from an EMBL/GenBank/DDBJ whole genome shotgun (WGS) entry which is preliminary data.</text>
</comment>
<name>A0AAP0QAL8_9ROSI</name>
<organism evidence="8 9">
    <name type="scientific">Citrus x changshan-huyou</name>
    <dbReference type="NCBI Taxonomy" id="2935761"/>
    <lineage>
        <taxon>Eukaryota</taxon>
        <taxon>Viridiplantae</taxon>
        <taxon>Streptophyta</taxon>
        <taxon>Embryophyta</taxon>
        <taxon>Tracheophyta</taxon>
        <taxon>Spermatophyta</taxon>
        <taxon>Magnoliopsida</taxon>
        <taxon>eudicotyledons</taxon>
        <taxon>Gunneridae</taxon>
        <taxon>Pentapetalae</taxon>
        <taxon>rosids</taxon>
        <taxon>malvids</taxon>
        <taxon>Sapindales</taxon>
        <taxon>Rutaceae</taxon>
        <taxon>Aurantioideae</taxon>
        <taxon>Citrus</taxon>
    </lineage>
</organism>
<dbReference type="SUPFAM" id="SSF55455">
    <property type="entry name" value="SRF-like"/>
    <property type="match status" value="1"/>
</dbReference>
<dbReference type="SMART" id="SM00432">
    <property type="entry name" value="MADS"/>
    <property type="match status" value="1"/>
</dbReference>
<comment type="subcellular location">
    <subcellularLocation>
        <location evidence="1">Nucleus</location>
    </subcellularLocation>
</comment>
<dbReference type="GO" id="GO:0005634">
    <property type="term" value="C:nucleus"/>
    <property type="evidence" value="ECO:0007669"/>
    <property type="project" value="UniProtKB-SubCell"/>
</dbReference>
<dbReference type="Pfam" id="PF00319">
    <property type="entry name" value="SRF-TF"/>
    <property type="match status" value="1"/>
</dbReference>
<feature type="domain" description="MADS-box" evidence="6">
    <location>
        <begin position="1"/>
        <end position="44"/>
    </location>
</feature>
<proteinExistence type="predicted"/>
<dbReference type="PRINTS" id="PR00404">
    <property type="entry name" value="MADSDOMAIN"/>
</dbReference>
<dbReference type="GO" id="GO:0046983">
    <property type="term" value="F:protein dimerization activity"/>
    <property type="evidence" value="ECO:0007669"/>
    <property type="project" value="InterPro"/>
</dbReference>
<gene>
    <name evidence="7" type="ORF">WN944_024353</name>
    <name evidence="8" type="ORF">WN944_024370</name>
</gene>
<evidence type="ECO:0000256" key="2">
    <source>
        <dbReference type="ARBA" id="ARBA00023015"/>
    </source>
</evidence>
<keyword evidence="3" id="KW-0238">DNA-binding</keyword>
<dbReference type="GO" id="GO:0000981">
    <property type="term" value="F:DNA-binding transcription factor activity, RNA polymerase II-specific"/>
    <property type="evidence" value="ECO:0007669"/>
    <property type="project" value="TreeGrafter"/>
</dbReference>
<dbReference type="EMBL" id="JBCGBO010000024">
    <property type="protein sequence ID" value="KAK9181233.1"/>
    <property type="molecule type" value="Genomic_DNA"/>
</dbReference>
<accession>A0AAP0QAL8</accession>
<keyword evidence="2" id="KW-0805">Transcription regulation</keyword>
<evidence type="ECO:0000313" key="8">
    <source>
        <dbReference type="EMBL" id="KAK9181233.1"/>
    </source>
</evidence>